<accession>A0A6A2ZNV1</accession>
<dbReference type="AlphaFoldDB" id="A0A6A2ZNV1"/>
<keyword evidence="3" id="KW-1185">Reference proteome</keyword>
<protein>
    <submittedName>
        <fullName evidence="2">Uncharacterized protein</fullName>
    </submittedName>
</protein>
<organism evidence="2 3">
    <name type="scientific">Hibiscus syriacus</name>
    <name type="common">Rose of Sharon</name>
    <dbReference type="NCBI Taxonomy" id="106335"/>
    <lineage>
        <taxon>Eukaryota</taxon>
        <taxon>Viridiplantae</taxon>
        <taxon>Streptophyta</taxon>
        <taxon>Embryophyta</taxon>
        <taxon>Tracheophyta</taxon>
        <taxon>Spermatophyta</taxon>
        <taxon>Magnoliopsida</taxon>
        <taxon>eudicotyledons</taxon>
        <taxon>Gunneridae</taxon>
        <taxon>Pentapetalae</taxon>
        <taxon>rosids</taxon>
        <taxon>malvids</taxon>
        <taxon>Malvales</taxon>
        <taxon>Malvaceae</taxon>
        <taxon>Malvoideae</taxon>
        <taxon>Hibiscus</taxon>
    </lineage>
</organism>
<proteinExistence type="predicted"/>
<reference evidence="2" key="1">
    <citation type="submission" date="2019-09" db="EMBL/GenBank/DDBJ databases">
        <title>Draft genome information of white flower Hibiscus syriacus.</title>
        <authorList>
            <person name="Kim Y.-M."/>
        </authorList>
    </citation>
    <scope>NUCLEOTIDE SEQUENCE [LARGE SCALE GENOMIC DNA]</scope>
    <source>
        <strain evidence="2">YM2019G1</strain>
    </source>
</reference>
<dbReference type="Proteomes" id="UP000436088">
    <property type="component" value="Unassembled WGS sequence"/>
</dbReference>
<evidence type="ECO:0000256" key="1">
    <source>
        <dbReference type="SAM" id="MobiDB-lite"/>
    </source>
</evidence>
<gene>
    <name evidence="2" type="ORF">F3Y22_tig00110832pilonHSYRG00003</name>
</gene>
<dbReference type="Gene3D" id="1.10.10.60">
    <property type="entry name" value="Homeodomain-like"/>
    <property type="match status" value="1"/>
</dbReference>
<feature type="region of interest" description="Disordered" evidence="1">
    <location>
        <begin position="231"/>
        <end position="272"/>
    </location>
</feature>
<comment type="caution">
    <text evidence="2">The sequence shown here is derived from an EMBL/GenBank/DDBJ whole genome shotgun (WGS) entry which is preliminary data.</text>
</comment>
<sequence>MTRKMTGTTSTVVVMVEKVDKEELGVKFLQGFLLSPWFTIVVFTPNPDKSFFWSLIWKEATIGIIIFNRSLGVPTLKLLIGFLKGVFKRQGIFLSIRAELDQSFMETKWNKQLWEVISTRMRENGYNRSAESGCGTGRLNQKLRGNSSRFTMSCRLYSRRECKVFNVRKVKEAEEPPCRGKSRRRRRKQGSCLLMRKKIWRKTSWIKRDVGGIHETTVADGDAMAGSVGVEGERAAIEGDGVEADNGSGGGEEDNDGEVEGKGRETADEGGS</sequence>
<name>A0A6A2ZNV1_HIBSY</name>
<dbReference type="EMBL" id="VEPZ02001132">
    <property type="protein sequence ID" value="KAE8692575.1"/>
    <property type="molecule type" value="Genomic_DNA"/>
</dbReference>
<evidence type="ECO:0000313" key="2">
    <source>
        <dbReference type="EMBL" id="KAE8692575.1"/>
    </source>
</evidence>
<feature type="compositionally biased region" description="Basic and acidic residues" evidence="1">
    <location>
        <begin position="259"/>
        <end position="272"/>
    </location>
</feature>
<evidence type="ECO:0000313" key="3">
    <source>
        <dbReference type="Proteomes" id="UP000436088"/>
    </source>
</evidence>